<dbReference type="InterPro" id="IPR001611">
    <property type="entry name" value="Leu-rich_rpt"/>
</dbReference>
<dbReference type="Pfam" id="PF12819">
    <property type="entry name" value="Malectin_like"/>
    <property type="match status" value="1"/>
</dbReference>
<dbReference type="InterPro" id="IPR032675">
    <property type="entry name" value="LRR_dom_sf"/>
</dbReference>
<keyword evidence="6 17" id="KW-0812">Transmembrane</keyword>
<evidence type="ECO:0000259" key="19">
    <source>
        <dbReference type="PROSITE" id="PS50011"/>
    </source>
</evidence>
<dbReference type="GO" id="GO:0005524">
    <property type="term" value="F:ATP binding"/>
    <property type="evidence" value="ECO:0007669"/>
    <property type="project" value="UniProtKB-UniRule"/>
</dbReference>
<dbReference type="FunFam" id="3.80.10.10:FF:000129">
    <property type="entry name" value="Leucine-rich repeat receptor-like kinase"/>
    <property type="match status" value="1"/>
</dbReference>
<dbReference type="STRING" id="35608.A0A2U1MEP1"/>
<dbReference type="Gene3D" id="3.80.10.10">
    <property type="entry name" value="Ribonuclease Inhibitor"/>
    <property type="match status" value="1"/>
</dbReference>
<evidence type="ECO:0000256" key="8">
    <source>
        <dbReference type="ARBA" id="ARBA00022737"/>
    </source>
</evidence>
<gene>
    <name evidence="20" type="ORF">CTI12_AA287390</name>
</gene>
<dbReference type="AlphaFoldDB" id="A0A2U1MEP1"/>
<evidence type="ECO:0000256" key="18">
    <source>
        <dbReference type="SAM" id="SignalP"/>
    </source>
</evidence>
<keyword evidence="8" id="KW-0677">Repeat</keyword>
<evidence type="ECO:0000256" key="15">
    <source>
        <dbReference type="ARBA" id="ARBA00048679"/>
    </source>
</evidence>
<evidence type="ECO:0000256" key="9">
    <source>
        <dbReference type="ARBA" id="ARBA00022741"/>
    </source>
</evidence>
<dbReference type="PROSITE" id="PS00108">
    <property type="entry name" value="PROTEIN_KINASE_ST"/>
    <property type="match status" value="1"/>
</dbReference>
<dbReference type="Pfam" id="PF07714">
    <property type="entry name" value="PK_Tyr_Ser-Thr"/>
    <property type="match status" value="1"/>
</dbReference>
<keyword evidence="11 16" id="KW-0067">ATP-binding</keyword>
<feature type="domain" description="Protein kinase" evidence="19">
    <location>
        <begin position="570"/>
        <end position="830"/>
    </location>
</feature>
<dbReference type="InterPro" id="IPR008271">
    <property type="entry name" value="Ser/Thr_kinase_AS"/>
</dbReference>
<dbReference type="EMBL" id="PKPP01005547">
    <property type="protein sequence ID" value="PWA59733.1"/>
    <property type="molecule type" value="Genomic_DNA"/>
</dbReference>
<comment type="caution">
    <text evidence="20">The sequence shown here is derived from an EMBL/GenBank/DDBJ whole genome shotgun (WGS) entry which is preliminary data.</text>
</comment>
<evidence type="ECO:0000256" key="6">
    <source>
        <dbReference type="ARBA" id="ARBA00022692"/>
    </source>
</evidence>
<feature type="transmembrane region" description="Helical" evidence="17">
    <location>
        <begin position="519"/>
        <end position="544"/>
    </location>
</feature>
<feature type="chain" id="PRO_5015581792" description="non-specific serine/threonine protein kinase" evidence="18">
    <location>
        <begin position="24"/>
        <end position="830"/>
    </location>
</feature>
<dbReference type="OrthoDB" id="2017114at2759"/>
<dbReference type="InterPro" id="IPR024788">
    <property type="entry name" value="Malectin-like_Carb-bd_dom"/>
</dbReference>
<evidence type="ECO:0000256" key="11">
    <source>
        <dbReference type="ARBA" id="ARBA00022840"/>
    </source>
</evidence>
<dbReference type="Pfam" id="PF00560">
    <property type="entry name" value="LRR_1"/>
    <property type="match status" value="1"/>
</dbReference>
<evidence type="ECO:0000256" key="16">
    <source>
        <dbReference type="PROSITE-ProRule" id="PRU10141"/>
    </source>
</evidence>
<evidence type="ECO:0000256" key="17">
    <source>
        <dbReference type="SAM" id="Phobius"/>
    </source>
</evidence>
<evidence type="ECO:0000256" key="4">
    <source>
        <dbReference type="ARBA" id="ARBA00022614"/>
    </source>
</evidence>
<keyword evidence="4" id="KW-0433">Leucine-rich repeat</keyword>
<evidence type="ECO:0000256" key="3">
    <source>
        <dbReference type="ARBA" id="ARBA00022527"/>
    </source>
</evidence>
<evidence type="ECO:0000256" key="12">
    <source>
        <dbReference type="ARBA" id="ARBA00022989"/>
    </source>
</evidence>
<dbReference type="InterPro" id="IPR011009">
    <property type="entry name" value="Kinase-like_dom_sf"/>
</dbReference>
<evidence type="ECO:0000256" key="7">
    <source>
        <dbReference type="ARBA" id="ARBA00022729"/>
    </source>
</evidence>
<name>A0A2U1MEP1_ARTAN</name>
<accession>A0A2U1MEP1</accession>
<keyword evidence="3" id="KW-0723">Serine/threonine-protein kinase</keyword>
<evidence type="ECO:0000256" key="14">
    <source>
        <dbReference type="ARBA" id="ARBA00047899"/>
    </source>
</evidence>
<keyword evidence="21" id="KW-1185">Reference proteome</keyword>
<keyword evidence="13 17" id="KW-0472">Membrane</keyword>
<evidence type="ECO:0000313" key="20">
    <source>
        <dbReference type="EMBL" id="PWA59733.1"/>
    </source>
</evidence>
<comment type="catalytic activity">
    <reaction evidence="15">
        <text>L-seryl-[protein] + ATP = O-phospho-L-seryl-[protein] + ADP + H(+)</text>
        <dbReference type="Rhea" id="RHEA:17989"/>
        <dbReference type="Rhea" id="RHEA-COMP:9863"/>
        <dbReference type="Rhea" id="RHEA-COMP:11604"/>
        <dbReference type="ChEBI" id="CHEBI:15378"/>
        <dbReference type="ChEBI" id="CHEBI:29999"/>
        <dbReference type="ChEBI" id="CHEBI:30616"/>
        <dbReference type="ChEBI" id="CHEBI:83421"/>
        <dbReference type="ChEBI" id="CHEBI:456216"/>
        <dbReference type="EC" id="2.7.11.1"/>
    </reaction>
</comment>
<dbReference type="GO" id="GO:0016020">
    <property type="term" value="C:membrane"/>
    <property type="evidence" value="ECO:0007669"/>
    <property type="project" value="UniProtKB-SubCell"/>
</dbReference>
<evidence type="ECO:0000256" key="10">
    <source>
        <dbReference type="ARBA" id="ARBA00022777"/>
    </source>
</evidence>
<evidence type="ECO:0000256" key="1">
    <source>
        <dbReference type="ARBA" id="ARBA00004167"/>
    </source>
</evidence>
<proteinExistence type="predicted"/>
<dbReference type="SUPFAM" id="SSF52058">
    <property type="entry name" value="L domain-like"/>
    <property type="match status" value="1"/>
</dbReference>
<dbReference type="GO" id="GO:0004674">
    <property type="term" value="F:protein serine/threonine kinase activity"/>
    <property type="evidence" value="ECO:0007669"/>
    <property type="project" value="UniProtKB-KW"/>
</dbReference>
<dbReference type="Proteomes" id="UP000245207">
    <property type="component" value="Unassembled WGS sequence"/>
</dbReference>
<reference evidence="20 21" key="1">
    <citation type="journal article" date="2018" name="Mol. Plant">
        <title>The genome of Artemisia annua provides insight into the evolution of Asteraceae family and artemisinin biosynthesis.</title>
        <authorList>
            <person name="Shen Q."/>
            <person name="Zhang L."/>
            <person name="Liao Z."/>
            <person name="Wang S."/>
            <person name="Yan T."/>
            <person name="Shi P."/>
            <person name="Liu M."/>
            <person name="Fu X."/>
            <person name="Pan Q."/>
            <person name="Wang Y."/>
            <person name="Lv Z."/>
            <person name="Lu X."/>
            <person name="Zhang F."/>
            <person name="Jiang W."/>
            <person name="Ma Y."/>
            <person name="Chen M."/>
            <person name="Hao X."/>
            <person name="Li L."/>
            <person name="Tang Y."/>
            <person name="Lv G."/>
            <person name="Zhou Y."/>
            <person name="Sun X."/>
            <person name="Brodelius P.E."/>
            <person name="Rose J.K.C."/>
            <person name="Tang K."/>
        </authorList>
    </citation>
    <scope>NUCLEOTIDE SEQUENCE [LARGE SCALE GENOMIC DNA]</scope>
    <source>
        <strain evidence="21">cv. Huhao1</strain>
        <tissue evidence="20">Leaf</tissue>
    </source>
</reference>
<dbReference type="SUPFAM" id="SSF56112">
    <property type="entry name" value="Protein kinase-like (PK-like)"/>
    <property type="match status" value="1"/>
</dbReference>
<comment type="subcellular location">
    <subcellularLocation>
        <location evidence="1">Membrane</location>
        <topology evidence="1">Single-pass membrane protein</topology>
    </subcellularLocation>
</comment>
<evidence type="ECO:0000256" key="2">
    <source>
        <dbReference type="ARBA" id="ARBA00012513"/>
    </source>
</evidence>
<keyword evidence="7 18" id="KW-0732">Signal</keyword>
<dbReference type="Gene3D" id="1.10.510.10">
    <property type="entry name" value="Transferase(Phosphotransferase) domain 1"/>
    <property type="match status" value="2"/>
</dbReference>
<organism evidence="20 21">
    <name type="scientific">Artemisia annua</name>
    <name type="common">Sweet wormwood</name>
    <dbReference type="NCBI Taxonomy" id="35608"/>
    <lineage>
        <taxon>Eukaryota</taxon>
        <taxon>Viridiplantae</taxon>
        <taxon>Streptophyta</taxon>
        <taxon>Embryophyta</taxon>
        <taxon>Tracheophyta</taxon>
        <taxon>Spermatophyta</taxon>
        <taxon>Magnoliopsida</taxon>
        <taxon>eudicotyledons</taxon>
        <taxon>Gunneridae</taxon>
        <taxon>Pentapetalae</taxon>
        <taxon>asterids</taxon>
        <taxon>campanulids</taxon>
        <taxon>Asterales</taxon>
        <taxon>Asteraceae</taxon>
        <taxon>Asteroideae</taxon>
        <taxon>Anthemideae</taxon>
        <taxon>Artemisiinae</taxon>
        <taxon>Artemisia</taxon>
    </lineage>
</organism>
<keyword evidence="12 17" id="KW-1133">Transmembrane helix</keyword>
<feature type="binding site" evidence="16">
    <location>
        <position position="597"/>
    </location>
    <ligand>
        <name>ATP</name>
        <dbReference type="ChEBI" id="CHEBI:30616"/>
    </ligand>
</feature>
<dbReference type="Gene3D" id="3.30.200.20">
    <property type="entry name" value="Phosphorylase Kinase, domain 1"/>
    <property type="match status" value="1"/>
</dbReference>
<evidence type="ECO:0000256" key="13">
    <source>
        <dbReference type="ARBA" id="ARBA00023136"/>
    </source>
</evidence>
<feature type="transmembrane region" description="Helical" evidence="17">
    <location>
        <begin position="447"/>
        <end position="465"/>
    </location>
</feature>
<comment type="catalytic activity">
    <reaction evidence="14">
        <text>L-threonyl-[protein] + ATP = O-phospho-L-threonyl-[protein] + ADP + H(+)</text>
        <dbReference type="Rhea" id="RHEA:46608"/>
        <dbReference type="Rhea" id="RHEA-COMP:11060"/>
        <dbReference type="Rhea" id="RHEA-COMP:11605"/>
        <dbReference type="ChEBI" id="CHEBI:15378"/>
        <dbReference type="ChEBI" id="CHEBI:30013"/>
        <dbReference type="ChEBI" id="CHEBI:30616"/>
        <dbReference type="ChEBI" id="CHEBI:61977"/>
        <dbReference type="ChEBI" id="CHEBI:456216"/>
        <dbReference type="EC" id="2.7.11.1"/>
    </reaction>
</comment>
<dbReference type="SMART" id="SM00220">
    <property type="entry name" value="S_TKc"/>
    <property type="match status" value="1"/>
</dbReference>
<keyword evidence="5" id="KW-0808">Transferase</keyword>
<evidence type="ECO:0000313" key="21">
    <source>
        <dbReference type="Proteomes" id="UP000245207"/>
    </source>
</evidence>
<dbReference type="InterPro" id="IPR017441">
    <property type="entry name" value="Protein_kinase_ATP_BS"/>
</dbReference>
<evidence type="ECO:0000256" key="5">
    <source>
        <dbReference type="ARBA" id="ARBA00022679"/>
    </source>
</evidence>
<keyword evidence="10 20" id="KW-0418">Kinase</keyword>
<sequence length="830" mass="92974">MSIGSFTVLILINLVLTSVPVHATDNQSGFISIDCGIVKGSTYTDNVTGINYVSDSNFIDSGESHNILPVYNTSADFTQLTTLTSFPKNTRNCYTLKPTQGKGYKYLIRARFMYGNYDYINQLPEFDVFLGPDYWDTVNFAKATSIKDMEIIHVLSSDYIHVCLVNTGHGTPFISAIELRALGTNIYSETIFGSLNLYRHVDFGTGQGTIRYKADKYDRLWNSMDGSNYTLLYTSDKIATASSKNIVPSDIMSTALMPPKSASDQIGFYWIPRNATEQFIFYMHFAELEILKRNETREFNLYWNGKFLHGPFSPQYHTTISIYSAKPETAALRYTVTLNKTKRSTLPPIMNAAEIYAIKQLPQRQTNDQDASAMWSIKSAYRLKKNWQGDPCVPLEYVWDGISCRYNETGSHRIVSLNLSTSGLDGPINPALANLAMIHTLDLSNNILTGIVPSFLAGLIFLKVLKLKGNYFTGPIPAELLAKSNKGLLSLSFDGEPTSYNATICDTNRCRNKKDVNRVIVPVIIATVSFIFMIVTALTVVWMIKKKKEHGTRLEIRKKYTYSELQRITNNFNHVIGRGGFGTVYLGNISDKQVAVKILSKSSLQGDKEFQAEASILLNVHHKNLTLFMGYCNDISHKGIIYEYMVNGNLERHLFADAASSYVLNWEERLQIGSDAAHGLEYLHHGCKPPIVHRDIKCTNILLNETFQATLADFGLSRAFPAEGGTHISTAVAGTPGYLDPDLKLAEGNVKNIVDSRLLEDFDMNSAWRAVELAMSCVVDIPNRRPTMKDVVMELNDCLAIERARQETEPVNLNGNMSINLESVYDPDPR</sequence>
<dbReference type="PANTHER" id="PTHR45631">
    <property type="entry name" value="OS07G0107800 PROTEIN-RELATED"/>
    <property type="match status" value="1"/>
</dbReference>
<dbReference type="PANTHER" id="PTHR45631:SF202">
    <property type="entry name" value="SENESCENCE-INDUCED RECEPTOR-LIKE SERINE_THREONINE-PROTEIN KINASE"/>
    <property type="match status" value="1"/>
</dbReference>
<protein>
    <recommendedName>
        <fullName evidence="2">non-specific serine/threonine protein kinase</fullName>
        <ecNumber evidence="2">2.7.11.1</ecNumber>
    </recommendedName>
</protein>
<dbReference type="PROSITE" id="PS00107">
    <property type="entry name" value="PROTEIN_KINASE_ATP"/>
    <property type="match status" value="1"/>
</dbReference>
<dbReference type="InterPro" id="IPR000719">
    <property type="entry name" value="Prot_kinase_dom"/>
</dbReference>
<keyword evidence="9 16" id="KW-0547">Nucleotide-binding</keyword>
<dbReference type="PROSITE" id="PS50011">
    <property type="entry name" value="PROTEIN_KINASE_DOM"/>
    <property type="match status" value="1"/>
</dbReference>
<dbReference type="EC" id="2.7.11.1" evidence="2"/>
<dbReference type="InterPro" id="IPR001245">
    <property type="entry name" value="Ser-Thr/Tyr_kinase_cat_dom"/>
</dbReference>
<feature type="signal peptide" evidence="18">
    <location>
        <begin position="1"/>
        <end position="23"/>
    </location>
</feature>